<organism evidence="2 3">
    <name type="scientific">Nanoarchaeum equitans (strain Kin4-M)</name>
    <dbReference type="NCBI Taxonomy" id="228908"/>
    <lineage>
        <taxon>Archaea</taxon>
        <taxon>Nanobdellota</taxon>
        <taxon>Candidatus Nanoarchaeia</taxon>
        <taxon>Nanoarchaeales</taxon>
        <taxon>Nanoarchaeaceae</taxon>
        <taxon>Nanoarchaeum</taxon>
    </lineage>
</organism>
<feature type="transmembrane region" description="Helical" evidence="1">
    <location>
        <begin position="12"/>
        <end position="30"/>
    </location>
</feature>
<evidence type="ECO:0000313" key="2">
    <source>
        <dbReference type="EMBL" id="AAR38928.1"/>
    </source>
</evidence>
<sequence length="189" mass="22331">MDRSIELSLHLIVYAILSLLVLSLVFMFFSKSQSQLSKIKGFSIDDIEKIKVLCQNLCKTAKSFDDYKEFLVSDYCKRWFKIKYIDKKEYNLLVKCWWWPINIKCEKYYQLITKEGVKTYRVFQIGLNKDGLNQYIQLIDGKPISETKNINAIKRSYNGEIEDVTNPYTISDLKTFMEYYGSCYFGEAQ</sequence>
<name>Q74N69_NANEQ</name>
<dbReference type="HOGENOM" id="CLU_1431675_0_0_2"/>
<proteinExistence type="predicted"/>
<keyword evidence="1" id="KW-0812">Transmembrane</keyword>
<evidence type="ECO:0000256" key="1">
    <source>
        <dbReference type="SAM" id="Phobius"/>
    </source>
</evidence>
<dbReference type="Proteomes" id="UP000000578">
    <property type="component" value="Chromosome"/>
</dbReference>
<dbReference type="BioCyc" id="NEQU228908:GJB6-80-MONOMER"/>
<evidence type="ECO:0000313" key="3">
    <source>
        <dbReference type="Proteomes" id="UP000000578"/>
    </source>
</evidence>
<dbReference type="STRING" id="228908.NEQ073"/>
<dbReference type="AlphaFoldDB" id="Q74N69"/>
<keyword evidence="3" id="KW-1185">Reference proteome</keyword>
<keyword evidence="1" id="KW-0472">Membrane</keyword>
<keyword evidence="1" id="KW-1133">Transmembrane helix</keyword>
<dbReference type="EnsemblBacteria" id="AAR38928">
    <property type="protein sequence ID" value="AAR38928"/>
    <property type="gene ID" value="NEQ073"/>
</dbReference>
<protein>
    <submittedName>
        <fullName evidence="2">NEQ073</fullName>
    </submittedName>
</protein>
<gene>
    <name evidence="2" type="ordered locus">NEQ073</name>
</gene>
<reference evidence="2 3" key="1">
    <citation type="journal article" date="2003" name="Proc. Natl. Acad. Sci. U.S.A.">
        <title>The genome of Nanoarchaeum equitans: insights into early archaeal evolution and derived parasitism.</title>
        <authorList>
            <person name="Waters E."/>
            <person name="Hohn M.J."/>
            <person name="Ahel I."/>
            <person name="Graham D.E."/>
            <person name="Adams M.D."/>
            <person name="Barnstead M."/>
            <person name="Beeson K.Y."/>
            <person name="Bibbs L."/>
            <person name="Bolanos R."/>
            <person name="Keller M."/>
            <person name="Kretz K."/>
            <person name="Lin X."/>
            <person name="Mathur E."/>
            <person name="Ni J."/>
            <person name="Podar M."/>
            <person name="Richardson T."/>
            <person name="Sutton G.G."/>
            <person name="Simon M."/>
            <person name="Soll D."/>
            <person name="Stetter K.O."/>
            <person name="Short J.M."/>
            <person name="Noordewier M."/>
        </authorList>
    </citation>
    <scope>NUCLEOTIDE SEQUENCE [LARGE SCALE GENOMIC DNA]</scope>
    <source>
        <strain evidence="2 3">Kin4-M</strain>
    </source>
</reference>
<accession>Q74N69</accession>
<dbReference type="EMBL" id="AE017199">
    <property type="protein sequence ID" value="AAR38928.1"/>
    <property type="molecule type" value="Genomic_DNA"/>
</dbReference>
<dbReference type="KEGG" id="neq:NEQ073"/>